<keyword evidence="3 8" id="KW-0812">Transmembrane</keyword>
<dbReference type="Gene3D" id="1.20.1280.290">
    <property type="match status" value="2"/>
</dbReference>
<feature type="transmembrane region" description="Helical" evidence="8">
    <location>
        <begin position="241"/>
        <end position="260"/>
    </location>
</feature>
<comment type="subcellular location">
    <subcellularLocation>
        <location evidence="1">Endomembrane system</location>
        <topology evidence="1">Multi-pass membrane protein</topology>
    </subcellularLocation>
</comment>
<evidence type="ECO:0000256" key="6">
    <source>
        <dbReference type="ARBA" id="ARBA00023136"/>
    </source>
</evidence>
<dbReference type="EMBL" id="JAVHNS010000008">
    <property type="protein sequence ID" value="KAK6345839.1"/>
    <property type="molecule type" value="Genomic_DNA"/>
</dbReference>
<proteinExistence type="predicted"/>
<evidence type="ECO:0000256" key="5">
    <source>
        <dbReference type="ARBA" id="ARBA00022989"/>
    </source>
</evidence>
<sequence length="352" mass="39354">MAITGRDIAEGISWLVGWTYFALWTLSFYPQFLQNRARRSTLGVATSYFPLNILGFLCYTLYTALLLYSPTIRSEYAIRYPHAPNPTVRLNDLAFAVHAFVLACLTYSQFFPSIWGYETGRKRERTRPVVWGVIVGIISTCLLVTSIAVGNESDQDFNSPTAGMDAAGNKTAISHVRISSQAGGVMVINQDENTNFWDFSKLNYLDVTTVLSLSKLLVTLIKYLPQIYINYINKSTEGFSIWQILADFFGGLLSLVQLGIDAALEGGWDGVKGNIVKTGLGVISMALNVVFIVQHYIIYRGREQVRDLDEEDKEEEEEEEGDEEEGGRGSTERTPLVRERGRYVDDDGGVSE</sequence>
<dbReference type="SMART" id="SM00679">
    <property type="entry name" value="CTNS"/>
    <property type="match status" value="2"/>
</dbReference>
<organism evidence="9 10">
    <name type="scientific">Orbilia blumenaviensis</name>
    <dbReference type="NCBI Taxonomy" id="1796055"/>
    <lineage>
        <taxon>Eukaryota</taxon>
        <taxon>Fungi</taxon>
        <taxon>Dikarya</taxon>
        <taxon>Ascomycota</taxon>
        <taxon>Pezizomycotina</taxon>
        <taxon>Orbiliomycetes</taxon>
        <taxon>Orbiliales</taxon>
        <taxon>Orbiliaceae</taxon>
        <taxon>Orbilia</taxon>
    </lineage>
</organism>
<evidence type="ECO:0000313" key="9">
    <source>
        <dbReference type="EMBL" id="KAK6345839.1"/>
    </source>
</evidence>
<dbReference type="PANTHER" id="PTHR13131">
    <property type="entry name" value="CYSTINOSIN"/>
    <property type="match status" value="1"/>
</dbReference>
<dbReference type="Pfam" id="PF04193">
    <property type="entry name" value="PQ-loop"/>
    <property type="match status" value="2"/>
</dbReference>
<keyword evidence="6 8" id="KW-0472">Membrane</keyword>
<dbReference type="InterPro" id="IPR005282">
    <property type="entry name" value="LC_transporter"/>
</dbReference>
<feature type="region of interest" description="Disordered" evidence="7">
    <location>
        <begin position="306"/>
        <end position="352"/>
    </location>
</feature>
<gene>
    <name evidence="9" type="ORF">TWF730_010182</name>
</gene>
<feature type="transmembrane region" description="Helical" evidence="8">
    <location>
        <begin position="93"/>
        <end position="117"/>
    </location>
</feature>
<reference evidence="9 10" key="1">
    <citation type="submission" date="2019-10" db="EMBL/GenBank/DDBJ databases">
        <authorList>
            <person name="Palmer J.M."/>
        </authorList>
    </citation>
    <scope>NUCLEOTIDE SEQUENCE [LARGE SCALE GENOMIC DNA]</scope>
    <source>
        <strain evidence="9 10">TWF730</strain>
    </source>
</reference>
<dbReference type="PANTHER" id="PTHR13131:SF5">
    <property type="entry name" value="CYSTINOSIN"/>
    <property type="match status" value="1"/>
</dbReference>
<evidence type="ECO:0008006" key="11">
    <source>
        <dbReference type="Google" id="ProtNLM"/>
    </source>
</evidence>
<accession>A0AAV9URA6</accession>
<evidence type="ECO:0000256" key="4">
    <source>
        <dbReference type="ARBA" id="ARBA00022737"/>
    </source>
</evidence>
<protein>
    <recommendedName>
        <fullName evidence="11">Cystinosin</fullName>
    </recommendedName>
</protein>
<feature type="transmembrane region" description="Helical" evidence="8">
    <location>
        <begin position="280"/>
        <end position="299"/>
    </location>
</feature>
<name>A0AAV9URA6_9PEZI</name>
<evidence type="ECO:0000256" key="2">
    <source>
        <dbReference type="ARBA" id="ARBA00022448"/>
    </source>
</evidence>
<dbReference type="Proteomes" id="UP001373714">
    <property type="component" value="Unassembled WGS sequence"/>
</dbReference>
<comment type="caution">
    <text evidence="9">The sequence shown here is derived from an EMBL/GenBank/DDBJ whole genome shotgun (WGS) entry which is preliminary data.</text>
</comment>
<feature type="transmembrane region" description="Helical" evidence="8">
    <location>
        <begin position="129"/>
        <end position="149"/>
    </location>
</feature>
<dbReference type="GO" id="GO:0000324">
    <property type="term" value="C:fungal-type vacuole"/>
    <property type="evidence" value="ECO:0007669"/>
    <property type="project" value="TreeGrafter"/>
</dbReference>
<keyword evidence="2" id="KW-0813">Transport</keyword>
<evidence type="ECO:0000256" key="1">
    <source>
        <dbReference type="ARBA" id="ARBA00004127"/>
    </source>
</evidence>
<feature type="compositionally biased region" description="Basic and acidic residues" evidence="7">
    <location>
        <begin position="326"/>
        <end position="345"/>
    </location>
</feature>
<feature type="transmembrane region" description="Helical" evidence="8">
    <location>
        <begin position="202"/>
        <end position="221"/>
    </location>
</feature>
<keyword evidence="4" id="KW-0677">Repeat</keyword>
<dbReference type="AlphaFoldDB" id="A0AAV9URA6"/>
<dbReference type="InterPro" id="IPR006603">
    <property type="entry name" value="PQ-loop_rpt"/>
</dbReference>
<dbReference type="GO" id="GO:0015184">
    <property type="term" value="F:L-cystine transmembrane transporter activity"/>
    <property type="evidence" value="ECO:0007669"/>
    <property type="project" value="TreeGrafter"/>
</dbReference>
<keyword evidence="5 8" id="KW-1133">Transmembrane helix</keyword>
<feature type="transmembrane region" description="Helical" evidence="8">
    <location>
        <begin position="41"/>
        <end position="62"/>
    </location>
</feature>
<keyword evidence="10" id="KW-1185">Reference proteome</keyword>
<evidence type="ECO:0000256" key="7">
    <source>
        <dbReference type="SAM" id="MobiDB-lite"/>
    </source>
</evidence>
<feature type="compositionally biased region" description="Acidic residues" evidence="7">
    <location>
        <begin position="308"/>
        <end position="325"/>
    </location>
</feature>
<dbReference type="GO" id="GO:0012505">
    <property type="term" value="C:endomembrane system"/>
    <property type="evidence" value="ECO:0007669"/>
    <property type="project" value="UniProtKB-SubCell"/>
</dbReference>
<evidence type="ECO:0000313" key="10">
    <source>
        <dbReference type="Proteomes" id="UP001373714"/>
    </source>
</evidence>
<evidence type="ECO:0000256" key="3">
    <source>
        <dbReference type="ARBA" id="ARBA00022692"/>
    </source>
</evidence>
<feature type="transmembrane region" description="Helical" evidence="8">
    <location>
        <begin position="12"/>
        <end position="29"/>
    </location>
</feature>
<dbReference type="GO" id="GO:0005774">
    <property type="term" value="C:vacuolar membrane"/>
    <property type="evidence" value="ECO:0007669"/>
    <property type="project" value="TreeGrafter"/>
</dbReference>
<evidence type="ECO:0000256" key="8">
    <source>
        <dbReference type="SAM" id="Phobius"/>
    </source>
</evidence>